<dbReference type="InterPro" id="IPR048570">
    <property type="entry name" value="PSMD1_RPN2_N"/>
</dbReference>
<evidence type="ECO:0000313" key="10">
    <source>
        <dbReference type="EMBL" id="KAI9637173.1"/>
    </source>
</evidence>
<sequence>MPVATATTSAAGSLALLQDEDQHVRVYALQHLLSIVPQFWAEISDQIGYLETLSEPLNKEIPADAAPYAALLTAKVYYFIGELDEAVSFALKAGPAFEAEADGEFKQTIIAGCLDRAIALKLKEPSKQLDAETMAVVDGVMKNSKGENSKLAMGLALALQRLDLIEMLYESSASSPQASSSAAKGPDESLLRYVLNEAVGGASGNEAWTPEFRQSLLQLLFTLFSKNTISTDWSSITTLWIQSNNAQSCGAQLVKMLNDENLPEAYQIGFDLAEAGSQAFVLAVRNEIQTAGAGPEEGMDATHPQRVLDDILLGERSAEFVVNFLSKDNKTDQAILKVTKDSLEDRYSIYHSAITFTNAFANCGTTSDKFLRENLDWLGRANNWAKFSATAALGLIHRGSWVNGVKVVRPYLPGGSAPNKFSEGGALFALGLIYAGRKGKAEEDLRKSLAEGNDPVIQHGAALGLGVSALATADEDIYEEIRTALFQDNATAGEASGYAMGLVMLGTASEKAFDEMASYARETQHEKIIRSLAMGIAFLYYGQREAADTVIDRLSQEKDSIMRYGGMFTIALAYAGTGNNKAVRKLLHVAVSDVNDDVRRAAVTALGFVMFRNHTQVPRVVQLLAESYNPHVRHGATFALGISCAGTGLEAAIDLLEPMTDDPVDFVRQGAYISLAMILIQQNESQSPKVNQIRDLLAKVVSDKHEDPMARFGASLAQGIIDAGGRNMTISLSTRAGTLNMGAIVGLTMFVQFWYWFPLAHCLGLAFSPTVVVAVDEELRIPKVDLTCHGRQSALGYPVREKKEKGEVKGKQKAAVLSTTVRAKAREKRKKEEEGDGMDVDETPAATPAAAPAPAPAAASAAKKERKPAESATFSVPNLSRMTPLQAPLLSFPEGRYTPVRPIGDASLTSASADKAAPAAPARRQPVQRYVGGSIVLLRDSKKGESGEFVELDKALWPEDVPAHAEAPAGTAGAVDAAGDAVMGDEEEGEAEMPEPFEYPFDD</sequence>
<feature type="domain" description="26S proteasome regulatory subunit RPN2 C-terminal" evidence="8">
    <location>
        <begin position="770"/>
        <end position="902"/>
    </location>
</feature>
<dbReference type="PANTHER" id="PTHR10943:SF2">
    <property type="entry name" value="26S PROTEASOME NON-ATPASE REGULATORY SUBUNIT 1"/>
    <property type="match status" value="1"/>
</dbReference>
<evidence type="ECO:0000256" key="7">
    <source>
        <dbReference type="SAM" id="MobiDB-lite"/>
    </source>
</evidence>
<dbReference type="Pfam" id="PF01851">
    <property type="entry name" value="PC_rep"/>
    <property type="match status" value="1"/>
</dbReference>
<gene>
    <name evidence="10" type="ORF">MKK02DRAFT_34197</name>
</gene>
<organism evidence="10 11">
    <name type="scientific">Dioszegia hungarica</name>
    <dbReference type="NCBI Taxonomy" id="4972"/>
    <lineage>
        <taxon>Eukaryota</taxon>
        <taxon>Fungi</taxon>
        <taxon>Dikarya</taxon>
        <taxon>Basidiomycota</taxon>
        <taxon>Agaricomycotina</taxon>
        <taxon>Tremellomycetes</taxon>
        <taxon>Tremellales</taxon>
        <taxon>Bulleribasidiaceae</taxon>
        <taxon>Dioszegia</taxon>
    </lineage>
</organism>
<dbReference type="RefSeq" id="XP_052946950.1">
    <property type="nucleotide sequence ID" value="XM_053088868.1"/>
</dbReference>
<comment type="caution">
    <text evidence="10">The sequence shown here is derived from an EMBL/GenBank/DDBJ whole genome shotgun (WGS) entry which is preliminary data.</text>
</comment>
<keyword evidence="5 6" id="KW-0647">Proteasome</keyword>
<feature type="compositionally biased region" description="Low complexity" evidence="7">
    <location>
        <begin position="965"/>
        <end position="982"/>
    </location>
</feature>
<evidence type="ECO:0000256" key="2">
    <source>
        <dbReference type="ARBA" id="ARBA00006308"/>
    </source>
</evidence>
<comment type="similarity">
    <text evidence="2 6">Belongs to the proteasome subunit S1 family.</text>
</comment>
<dbReference type="GeneID" id="77728073"/>
<dbReference type="GO" id="GO:0043161">
    <property type="term" value="P:proteasome-mediated ubiquitin-dependent protein catabolic process"/>
    <property type="evidence" value="ECO:0007669"/>
    <property type="project" value="TreeGrafter"/>
</dbReference>
<feature type="compositionally biased region" description="Basic and acidic residues" evidence="7">
    <location>
        <begin position="801"/>
        <end position="810"/>
    </location>
</feature>
<dbReference type="GO" id="GO:0030234">
    <property type="term" value="F:enzyme regulator activity"/>
    <property type="evidence" value="ECO:0007669"/>
    <property type="project" value="UniProtKB-UniRule"/>
</dbReference>
<feature type="region of interest" description="Disordered" evidence="7">
    <location>
        <begin position="965"/>
        <end position="1003"/>
    </location>
</feature>
<feature type="compositionally biased region" description="Low complexity" evidence="7">
    <location>
        <begin position="843"/>
        <end position="861"/>
    </location>
</feature>
<dbReference type="SUPFAM" id="SSF48371">
    <property type="entry name" value="ARM repeat"/>
    <property type="match status" value="1"/>
</dbReference>
<evidence type="ECO:0000256" key="5">
    <source>
        <dbReference type="ARBA" id="ARBA00022942"/>
    </source>
</evidence>
<dbReference type="Pfam" id="PF21505">
    <property type="entry name" value="RPN2_N"/>
    <property type="match status" value="1"/>
</dbReference>
<keyword evidence="11" id="KW-1185">Reference proteome</keyword>
<keyword evidence="4" id="KW-0677">Repeat</keyword>
<comment type="function">
    <text evidence="1 6">Acts as a regulatory subunit of the 26S proteasome which is involved in the ATP-dependent degradation of ubiquitinated proteins.</text>
</comment>
<accession>A0AA38HB72</accession>
<dbReference type="AlphaFoldDB" id="A0AA38HB72"/>
<dbReference type="InterPro" id="IPR016642">
    <property type="entry name" value="26S_Psome_Rpn2"/>
</dbReference>
<dbReference type="InterPro" id="IPR002015">
    <property type="entry name" value="Proteasome/cyclosome_rpt"/>
</dbReference>
<feature type="domain" description="26S proteasome non-ATPase regulatory subunit 1/RPN2 N-terminal" evidence="9">
    <location>
        <begin position="8"/>
        <end position="329"/>
    </location>
</feature>
<dbReference type="PANTHER" id="PTHR10943">
    <property type="entry name" value="26S PROTEASOME NON-ATPASE REGULATORY SUBUNIT"/>
    <property type="match status" value="1"/>
</dbReference>
<protein>
    <recommendedName>
        <fullName evidence="3 6">26S proteasome regulatory subunit RPN2</fullName>
    </recommendedName>
</protein>
<evidence type="ECO:0000313" key="11">
    <source>
        <dbReference type="Proteomes" id="UP001164286"/>
    </source>
</evidence>
<name>A0AA38HB72_9TREE</name>
<feature type="compositionally biased region" description="Acidic residues" evidence="7">
    <location>
        <begin position="983"/>
        <end position="1003"/>
    </location>
</feature>
<evidence type="ECO:0000256" key="6">
    <source>
        <dbReference type="PIRNR" id="PIRNR015947"/>
    </source>
</evidence>
<dbReference type="PIRSF" id="PIRSF015947">
    <property type="entry name" value="26S_Psome_Rpn2"/>
    <property type="match status" value="1"/>
</dbReference>
<dbReference type="Pfam" id="PF13646">
    <property type="entry name" value="HEAT_2"/>
    <property type="match status" value="1"/>
</dbReference>
<proteinExistence type="inferred from homology"/>
<dbReference type="InterPro" id="IPR011989">
    <property type="entry name" value="ARM-like"/>
</dbReference>
<reference evidence="10" key="1">
    <citation type="journal article" date="2022" name="G3 (Bethesda)">
        <title>High quality genome of the basidiomycete yeast Dioszegia hungarica PDD-24b-2 isolated from cloud water.</title>
        <authorList>
            <person name="Jarrige D."/>
            <person name="Haridas S."/>
            <person name="Bleykasten-Grosshans C."/>
            <person name="Joly M."/>
            <person name="Nadalig T."/>
            <person name="Sancelme M."/>
            <person name="Vuilleumier S."/>
            <person name="Grigoriev I.V."/>
            <person name="Amato P."/>
            <person name="Bringel F."/>
        </authorList>
    </citation>
    <scope>NUCLEOTIDE SEQUENCE</scope>
    <source>
        <strain evidence="10">PDD-24b-2</strain>
    </source>
</reference>
<dbReference type="GO" id="GO:0042176">
    <property type="term" value="P:regulation of protein catabolic process"/>
    <property type="evidence" value="ECO:0007669"/>
    <property type="project" value="UniProtKB-UniRule"/>
</dbReference>
<dbReference type="GO" id="GO:0005634">
    <property type="term" value="C:nucleus"/>
    <property type="evidence" value="ECO:0007669"/>
    <property type="project" value="TreeGrafter"/>
</dbReference>
<dbReference type="InterPro" id="IPR016024">
    <property type="entry name" value="ARM-type_fold"/>
</dbReference>
<evidence type="ECO:0000256" key="4">
    <source>
        <dbReference type="ARBA" id="ARBA00022737"/>
    </source>
</evidence>
<evidence type="ECO:0000256" key="1">
    <source>
        <dbReference type="ARBA" id="ARBA00002187"/>
    </source>
</evidence>
<dbReference type="FunFam" id="1.25.10.10:FF:000017">
    <property type="entry name" value="26S proteasome non-ATPase regulatory subunit 1"/>
    <property type="match status" value="1"/>
</dbReference>
<evidence type="ECO:0000259" key="8">
    <source>
        <dbReference type="Pfam" id="PF18004"/>
    </source>
</evidence>
<dbReference type="Pfam" id="PF18004">
    <property type="entry name" value="RPN2_C"/>
    <property type="match status" value="1"/>
</dbReference>
<evidence type="ECO:0000259" key="9">
    <source>
        <dbReference type="Pfam" id="PF21505"/>
    </source>
</evidence>
<dbReference type="InterPro" id="IPR040623">
    <property type="entry name" value="RPN2_C"/>
</dbReference>
<dbReference type="EMBL" id="JAKWFO010000005">
    <property type="protein sequence ID" value="KAI9637173.1"/>
    <property type="molecule type" value="Genomic_DNA"/>
</dbReference>
<evidence type="ECO:0000256" key="3">
    <source>
        <dbReference type="ARBA" id="ARBA00015684"/>
    </source>
</evidence>
<feature type="region of interest" description="Disordered" evidence="7">
    <location>
        <begin position="801"/>
        <end position="877"/>
    </location>
</feature>
<dbReference type="GO" id="GO:0008540">
    <property type="term" value="C:proteasome regulatory particle, base subcomplex"/>
    <property type="evidence" value="ECO:0007669"/>
    <property type="project" value="UniProtKB-UniRule"/>
</dbReference>
<dbReference type="GO" id="GO:0034515">
    <property type="term" value="C:proteasome storage granule"/>
    <property type="evidence" value="ECO:0007669"/>
    <property type="project" value="TreeGrafter"/>
</dbReference>
<dbReference type="Proteomes" id="UP001164286">
    <property type="component" value="Unassembled WGS sequence"/>
</dbReference>
<dbReference type="Gene3D" id="1.25.10.10">
    <property type="entry name" value="Leucine-rich Repeat Variant"/>
    <property type="match status" value="1"/>
</dbReference>